<dbReference type="PROSITE" id="PS51257">
    <property type="entry name" value="PROKAR_LIPOPROTEIN"/>
    <property type="match status" value="1"/>
</dbReference>
<organism evidence="2 3">
    <name type="scientific">Pontibacter indicus</name>
    <dbReference type="NCBI Taxonomy" id="1317125"/>
    <lineage>
        <taxon>Bacteria</taxon>
        <taxon>Pseudomonadati</taxon>
        <taxon>Bacteroidota</taxon>
        <taxon>Cytophagia</taxon>
        <taxon>Cytophagales</taxon>
        <taxon>Hymenobacteraceae</taxon>
        <taxon>Pontibacter</taxon>
    </lineage>
</organism>
<accession>A0A1R3WKY5</accession>
<keyword evidence="3" id="KW-1185">Reference proteome</keyword>
<dbReference type="OrthoDB" id="854148at2"/>
<reference evidence="3" key="1">
    <citation type="submission" date="2017-01" db="EMBL/GenBank/DDBJ databases">
        <authorList>
            <person name="Varghese N."/>
            <person name="Submissions S."/>
        </authorList>
    </citation>
    <scope>NUCLEOTIDE SEQUENCE [LARGE SCALE GENOMIC DNA]</scope>
    <source>
        <strain evidence="3">LP100</strain>
    </source>
</reference>
<evidence type="ECO:0000313" key="3">
    <source>
        <dbReference type="Proteomes" id="UP000187181"/>
    </source>
</evidence>
<proteinExistence type="predicted"/>
<evidence type="ECO:0000256" key="1">
    <source>
        <dbReference type="SAM" id="SignalP"/>
    </source>
</evidence>
<feature type="signal peptide" evidence="1">
    <location>
        <begin position="1"/>
        <end position="20"/>
    </location>
</feature>
<sequence length="76" mass="8529">MKKILYAGFGVLFGTMALVACDNTNRTGTTESDTERVVDRDSVATEYEVTETVVDYDTTKNTKKVDVDRDNDRDNN</sequence>
<dbReference type="AlphaFoldDB" id="A0A1R3WKY5"/>
<feature type="chain" id="PRO_5011961090" description="Lipoprotein" evidence="1">
    <location>
        <begin position="21"/>
        <end position="76"/>
    </location>
</feature>
<protein>
    <recommendedName>
        <fullName evidence="4">Lipoprotein</fullName>
    </recommendedName>
</protein>
<gene>
    <name evidence="2" type="ORF">SAMN05444128_0583</name>
</gene>
<evidence type="ECO:0008006" key="4">
    <source>
        <dbReference type="Google" id="ProtNLM"/>
    </source>
</evidence>
<name>A0A1R3WKY5_9BACT</name>
<evidence type="ECO:0000313" key="2">
    <source>
        <dbReference type="EMBL" id="SIT78076.1"/>
    </source>
</evidence>
<dbReference type="EMBL" id="FTPP01000001">
    <property type="protein sequence ID" value="SIT78076.1"/>
    <property type="molecule type" value="Genomic_DNA"/>
</dbReference>
<dbReference type="Proteomes" id="UP000187181">
    <property type="component" value="Unassembled WGS sequence"/>
</dbReference>
<dbReference type="RefSeq" id="WP_076665984.1">
    <property type="nucleotide sequence ID" value="NZ_FTPP01000001.1"/>
</dbReference>
<keyword evidence="1" id="KW-0732">Signal</keyword>